<comment type="caution">
    <text evidence="1">The sequence shown here is derived from an EMBL/GenBank/DDBJ whole genome shotgun (WGS) entry which is preliminary data.</text>
</comment>
<organism evidence="1 2">
    <name type="scientific">Catharanthus roseus</name>
    <name type="common">Madagascar periwinkle</name>
    <name type="synonym">Vinca rosea</name>
    <dbReference type="NCBI Taxonomy" id="4058"/>
    <lineage>
        <taxon>Eukaryota</taxon>
        <taxon>Viridiplantae</taxon>
        <taxon>Streptophyta</taxon>
        <taxon>Embryophyta</taxon>
        <taxon>Tracheophyta</taxon>
        <taxon>Spermatophyta</taxon>
        <taxon>Magnoliopsida</taxon>
        <taxon>eudicotyledons</taxon>
        <taxon>Gunneridae</taxon>
        <taxon>Pentapetalae</taxon>
        <taxon>asterids</taxon>
        <taxon>lamiids</taxon>
        <taxon>Gentianales</taxon>
        <taxon>Apocynaceae</taxon>
        <taxon>Rauvolfioideae</taxon>
        <taxon>Vinceae</taxon>
        <taxon>Catharanthinae</taxon>
        <taxon>Catharanthus</taxon>
    </lineage>
</organism>
<reference evidence="2" key="1">
    <citation type="journal article" date="2023" name="Nat. Plants">
        <title>Single-cell RNA sequencing provides a high-resolution roadmap for understanding the multicellular compartmentation of specialized metabolism.</title>
        <authorList>
            <person name="Sun S."/>
            <person name="Shen X."/>
            <person name="Li Y."/>
            <person name="Li Y."/>
            <person name="Wang S."/>
            <person name="Li R."/>
            <person name="Zhang H."/>
            <person name="Shen G."/>
            <person name="Guo B."/>
            <person name="Wei J."/>
            <person name="Xu J."/>
            <person name="St-Pierre B."/>
            <person name="Chen S."/>
            <person name="Sun C."/>
        </authorList>
    </citation>
    <scope>NUCLEOTIDE SEQUENCE [LARGE SCALE GENOMIC DNA]</scope>
</reference>
<name>A0ACC0B5W3_CATRO</name>
<gene>
    <name evidence="1" type="ORF">M9H77_17875</name>
</gene>
<keyword evidence="2" id="KW-1185">Reference proteome</keyword>
<accession>A0ACC0B5W3</accession>
<protein>
    <submittedName>
        <fullName evidence="1">Uncharacterized protein</fullName>
    </submittedName>
</protein>
<proteinExistence type="predicted"/>
<evidence type="ECO:0000313" key="1">
    <source>
        <dbReference type="EMBL" id="KAI5668022.1"/>
    </source>
</evidence>
<evidence type="ECO:0000313" key="2">
    <source>
        <dbReference type="Proteomes" id="UP001060085"/>
    </source>
</evidence>
<dbReference type="EMBL" id="CM044704">
    <property type="protein sequence ID" value="KAI5668022.1"/>
    <property type="molecule type" value="Genomic_DNA"/>
</dbReference>
<dbReference type="Proteomes" id="UP001060085">
    <property type="component" value="Linkage Group LG04"/>
</dbReference>
<sequence>MAALLCSSSNTITTKPYPPTTTFTNVNQHNNNMKKKKKDSFILFAAKNSSGFSLNSILKKCERCGGQGAIECPECKGTGKNKKNGNIFERWKYLLLIFLYFSIKYVSLKRRKELYLVFSFFYTDALTAKVLD</sequence>